<evidence type="ECO:0000256" key="7">
    <source>
        <dbReference type="ARBA" id="ARBA00023136"/>
    </source>
</evidence>
<feature type="transmembrane region" description="Helical" evidence="8">
    <location>
        <begin position="120"/>
        <end position="139"/>
    </location>
</feature>
<feature type="transmembrane region" description="Helical" evidence="8">
    <location>
        <begin position="271"/>
        <end position="290"/>
    </location>
</feature>
<feature type="transmembrane region" description="Helical" evidence="8">
    <location>
        <begin position="215"/>
        <end position="236"/>
    </location>
</feature>
<sequence length="365" mass="41699">MKEKDTITNLQFIFLCMTAIGLHNHVIMITPLIQTAGRDSWISAVVAAALTIIWGFLLFYIIKTTNQEHLYTWLKKRIGKPFAVALGGIIYLYFIFLGMITLRETITWTKITYLQNTPSWSLTILIITLCVLAACTSLRTISIANIFILAFVVVFGFFVAFANIKVKDYSLLKPLLEHGFEPVVKGMVYPGSGFAEIILLIFLQHKFAEQARYRNIVLLVIVLFFLTVGPLIGGIIEFGPKEAANQRFTAFEEWGLVSIGRYVEHLDFLSIYQWLSGAFIRITLMFVTAIEIFRFKTKKLKVIVLLVIAGLTTIVSLIPVRDDLHYQLLKSVFMPLSLYFYLTISIIISLIIFFVKRKEKRRKSV</sequence>
<protein>
    <submittedName>
        <fullName evidence="9">Spore germination protein (Amino acid permease)</fullName>
    </submittedName>
</protein>
<keyword evidence="4" id="KW-0309">Germination</keyword>
<comment type="subcellular location">
    <subcellularLocation>
        <location evidence="1">Membrane</location>
        <topology evidence="1">Multi-pass membrane protein</topology>
    </subcellularLocation>
</comment>
<evidence type="ECO:0000313" key="9">
    <source>
        <dbReference type="EMBL" id="MBM7716314.1"/>
    </source>
</evidence>
<feature type="transmembrane region" description="Helical" evidence="8">
    <location>
        <begin position="302"/>
        <end position="320"/>
    </location>
</feature>
<evidence type="ECO:0000313" key="10">
    <source>
        <dbReference type="Proteomes" id="UP000823485"/>
    </source>
</evidence>
<dbReference type="NCBIfam" id="TIGR00912">
    <property type="entry name" value="2A0309"/>
    <property type="match status" value="1"/>
</dbReference>
<name>A0ABS2RAW2_9BACI</name>
<dbReference type="RefSeq" id="WP_077110641.1">
    <property type="nucleotide sequence ID" value="NZ_JAFBFH010000025.1"/>
</dbReference>
<dbReference type="PANTHER" id="PTHR34975">
    <property type="entry name" value="SPORE GERMINATION PROTEIN A2"/>
    <property type="match status" value="1"/>
</dbReference>
<evidence type="ECO:0000256" key="5">
    <source>
        <dbReference type="ARBA" id="ARBA00022692"/>
    </source>
</evidence>
<feature type="transmembrane region" description="Helical" evidence="8">
    <location>
        <begin position="12"/>
        <end position="34"/>
    </location>
</feature>
<feature type="transmembrane region" description="Helical" evidence="8">
    <location>
        <begin position="186"/>
        <end position="203"/>
    </location>
</feature>
<dbReference type="PANTHER" id="PTHR34975:SF2">
    <property type="entry name" value="SPORE GERMINATION PROTEIN A2"/>
    <property type="match status" value="1"/>
</dbReference>
<reference evidence="9 10" key="1">
    <citation type="submission" date="2021-01" db="EMBL/GenBank/DDBJ databases">
        <title>Genomic Encyclopedia of Type Strains, Phase IV (KMG-IV): sequencing the most valuable type-strain genomes for metagenomic binning, comparative biology and taxonomic classification.</title>
        <authorList>
            <person name="Goeker M."/>
        </authorList>
    </citation>
    <scope>NUCLEOTIDE SEQUENCE [LARGE SCALE GENOMIC DNA]</scope>
    <source>
        <strain evidence="9 10">DSM 105453</strain>
    </source>
</reference>
<feature type="transmembrane region" description="Helical" evidence="8">
    <location>
        <begin position="146"/>
        <end position="166"/>
    </location>
</feature>
<gene>
    <name evidence="9" type="ORF">JOC94_003334</name>
</gene>
<evidence type="ECO:0000256" key="3">
    <source>
        <dbReference type="ARBA" id="ARBA00022448"/>
    </source>
</evidence>
<keyword evidence="7 8" id="KW-0472">Membrane</keyword>
<evidence type="ECO:0000256" key="2">
    <source>
        <dbReference type="ARBA" id="ARBA00007998"/>
    </source>
</evidence>
<dbReference type="InterPro" id="IPR004761">
    <property type="entry name" value="Spore_GerAB"/>
</dbReference>
<comment type="similarity">
    <text evidence="2">Belongs to the amino acid-polyamine-organocation (APC) superfamily. Spore germination protein (SGP) (TC 2.A.3.9) family.</text>
</comment>
<feature type="transmembrane region" description="Helical" evidence="8">
    <location>
        <begin position="40"/>
        <end position="62"/>
    </location>
</feature>
<keyword evidence="5 8" id="KW-0812">Transmembrane</keyword>
<accession>A0ABS2RAW2</accession>
<evidence type="ECO:0000256" key="8">
    <source>
        <dbReference type="SAM" id="Phobius"/>
    </source>
</evidence>
<feature type="transmembrane region" description="Helical" evidence="8">
    <location>
        <begin position="332"/>
        <end position="355"/>
    </location>
</feature>
<dbReference type="Pfam" id="PF03845">
    <property type="entry name" value="Spore_permease"/>
    <property type="match status" value="1"/>
</dbReference>
<feature type="transmembrane region" description="Helical" evidence="8">
    <location>
        <begin position="82"/>
        <end position="100"/>
    </location>
</feature>
<organism evidence="9 10">
    <name type="scientific">Siminovitchia thermophila</name>
    <dbReference type="NCBI Taxonomy" id="1245522"/>
    <lineage>
        <taxon>Bacteria</taxon>
        <taxon>Bacillati</taxon>
        <taxon>Bacillota</taxon>
        <taxon>Bacilli</taxon>
        <taxon>Bacillales</taxon>
        <taxon>Bacillaceae</taxon>
        <taxon>Siminovitchia</taxon>
    </lineage>
</organism>
<comment type="caution">
    <text evidence="9">The sequence shown here is derived from an EMBL/GenBank/DDBJ whole genome shotgun (WGS) entry which is preliminary data.</text>
</comment>
<keyword evidence="3" id="KW-0813">Transport</keyword>
<evidence type="ECO:0000256" key="4">
    <source>
        <dbReference type="ARBA" id="ARBA00022544"/>
    </source>
</evidence>
<keyword evidence="10" id="KW-1185">Reference proteome</keyword>
<evidence type="ECO:0000256" key="6">
    <source>
        <dbReference type="ARBA" id="ARBA00022989"/>
    </source>
</evidence>
<proteinExistence type="inferred from homology"/>
<evidence type="ECO:0000256" key="1">
    <source>
        <dbReference type="ARBA" id="ARBA00004141"/>
    </source>
</evidence>
<keyword evidence="6 8" id="KW-1133">Transmembrane helix</keyword>
<dbReference type="Proteomes" id="UP000823485">
    <property type="component" value="Unassembled WGS sequence"/>
</dbReference>
<dbReference type="EMBL" id="JAFBFH010000025">
    <property type="protein sequence ID" value="MBM7716314.1"/>
    <property type="molecule type" value="Genomic_DNA"/>
</dbReference>